<accession>A0A4P8L1W7</accession>
<feature type="compositionally biased region" description="Basic and acidic residues" evidence="6">
    <location>
        <begin position="24"/>
        <end position="37"/>
    </location>
</feature>
<dbReference type="AlphaFoldDB" id="A0A4P8L1W7"/>
<keyword evidence="2" id="KW-0805">Transcription regulation</keyword>
<dbReference type="InterPro" id="IPR013324">
    <property type="entry name" value="RNA_pol_sigma_r3/r4-like"/>
</dbReference>
<dbReference type="InterPro" id="IPR036388">
    <property type="entry name" value="WH-like_DNA-bd_sf"/>
</dbReference>
<dbReference type="Pfam" id="PF04542">
    <property type="entry name" value="Sigma70_r2"/>
    <property type="match status" value="1"/>
</dbReference>
<dbReference type="SUPFAM" id="SSF88946">
    <property type="entry name" value="Sigma2 domain of RNA polymerase sigma factors"/>
    <property type="match status" value="1"/>
</dbReference>
<dbReference type="GO" id="GO:0016987">
    <property type="term" value="F:sigma factor activity"/>
    <property type="evidence" value="ECO:0007669"/>
    <property type="project" value="UniProtKB-KW"/>
</dbReference>
<dbReference type="Pfam" id="PF04545">
    <property type="entry name" value="Sigma70_r4"/>
    <property type="match status" value="1"/>
</dbReference>
<dbReference type="InterPro" id="IPR013325">
    <property type="entry name" value="RNA_pol_sigma_r2"/>
</dbReference>
<dbReference type="InterPro" id="IPR007624">
    <property type="entry name" value="RNA_pol_sigma70_r3"/>
</dbReference>
<gene>
    <name evidence="8" type="ORF">FDQ92_06090</name>
</gene>
<feature type="region of interest" description="Disordered" evidence="6">
    <location>
        <begin position="19"/>
        <end position="45"/>
    </location>
</feature>
<dbReference type="SUPFAM" id="SSF88659">
    <property type="entry name" value="Sigma3 and sigma4 domains of RNA polymerase sigma factors"/>
    <property type="match status" value="2"/>
</dbReference>
<dbReference type="CDD" id="cd06171">
    <property type="entry name" value="Sigma70_r4"/>
    <property type="match status" value="1"/>
</dbReference>
<evidence type="ECO:0000256" key="6">
    <source>
        <dbReference type="SAM" id="MobiDB-lite"/>
    </source>
</evidence>
<keyword evidence="5" id="KW-0804">Transcription</keyword>
<dbReference type="Pfam" id="PF04539">
    <property type="entry name" value="Sigma70_r3"/>
    <property type="match status" value="1"/>
</dbReference>
<dbReference type="Pfam" id="PF00140">
    <property type="entry name" value="Sigma70_r1_2"/>
    <property type="match status" value="1"/>
</dbReference>
<dbReference type="InterPro" id="IPR000943">
    <property type="entry name" value="RNA_pol_sigma70"/>
</dbReference>
<dbReference type="InterPro" id="IPR007630">
    <property type="entry name" value="RNA_pol_sigma70_r4"/>
</dbReference>
<dbReference type="PRINTS" id="PR00046">
    <property type="entry name" value="SIGMA70FCT"/>
</dbReference>
<organism evidence="8 9">
    <name type="scientific">Desulfoglaeba alkanexedens ALDC</name>
    <dbReference type="NCBI Taxonomy" id="980445"/>
    <lineage>
        <taxon>Bacteria</taxon>
        <taxon>Pseudomonadati</taxon>
        <taxon>Thermodesulfobacteriota</taxon>
        <taxon>Syntrophobacteria</taxon>
        <taxon>Syntrophobacterales</taxon>
        <taxon>Syntrophobacteraceae</taxon>
        <taxon>Desulfoglaeba</taxon>
    </lineage>
</organism>
<evidence type="ECO:0000256" key="1">
    <source>
        <dbReference type="ARBA" id="ARBA00007788"/>
    </source>
</evidence>
<protein>
    <submittedName>
        <fullName evidence="8">Sigma-70 family RNA polymerase sigma factor</fullName>
    </submittedName>
</protein>
<dbReference type="InterPro" id="IPR009042">
    <property type="entry name" value="RNA_pol_sigma70_r1_2"/>
</dbReference>
<evidence type="ECO:0000256" key="3">
    <source>
        <dbReference type="ARBA" id="ARBA00023082"/>
    </source>
</evidence>
<evidence type="ECO:0000313" key="9">
    <source>
        <dbReference type="Proteomes" id="UP000298602"/>
    </source>
</evidence>
<reference evidence="8 9" key="2">
    <citation type="submission" date="2019-05" db="EMBL/GenBank/DDBJ databases">
        <authorList>
            <person name="Suflita J.M."/>
            <person name="Marks C.R."/>
        </authorList>
    </citation>
    <scope>NUCLEOTIDE SEQUENCE [LARGE SCALE GENOMIC DNA]</scope>
    <source>
        <strain evidence="8 9">ALDC</strain>
    </source>
</reference>
<dbReference type="Proteomes" id="UP000298602">
    <property type="component" value="Chromosome"/>
</dbReference>
<reference evidence="8 9" key="1">
    <citation type="submission" date="2019-05" db="EMBL/GenBank/DDBJ databases">
        <title>The Complete Genome Sequence of the n-alkane-degrading Desulfoglaeba alkanexedens ALDC reveals multiple alkylsuccinate synthase gene clusters.</title>
        <authorList>
            <person name="Callaghan A.V."/>
            <person name="Davidova I.A."/>
            <person name="Duncan K.E."/>
            <person name="Morris B."/>
            <person name="McInerney M.J."/>
        </authorList>
    </citation>
    <scope>NUCLEOTIDE SEQUENCE [LARGE SCALE GENOMIC DNA]</scope>
    <source>
        <strain evidence="8 9">ALDC</strain>
    </source>
</reference>
<comment type="similarity">
    <text evidence="1">Belongs to the sigma-70 factor family.</text>
</comment>
<dbReference type="OrthoDB" id="9809557at2"/>
<dbReference type="EMBL" id="CP040098">
    <property type="protein sequence ID" value="QCQ21789.1"/>
    <property type="molecule type" value="Genomic_DNA"/>
</dbReference>
<evidence type="ECO:0000313" key="8">
    <source>
        <dbReference type="EMBL" id="QCQ21789.1"/>
    </source>
</evidence>
<dbReference type="GO" id="GO:0003677">
    <property type="term" value="F:DNA binding"/>
    <property type="evidence" value="ECO:0007669"/>
    <property type="project" value="UniProtKB-KW"/>
</dbReference>
<keyword evidence="3" id="KW-0731">Sigma factor</keyword>
<dbReference type="Gene3D" id="1.10.10.10">
    <property type="entry name" value="Winged helix-like DNA-binding domain superfamily/Winged helix DNA-binding domain"/>
    <property type="match status" value="2"/>
</dbReference>
<evidence type="ECO:0000256" key="4">
    <source>
        <dbReference type="ARBA" id="ARBA00023125"/>
    </source>
</evidence>
<feature type="domain" description="RNA polymerase sigma-70" evidence="7">
    <location>
        <begin position="281"/>
        <end position="294"/>
    </location>
</feature>
<dbReference type="InterPro" id="IPR007627">
    <property type="entry name" value="RNA_pol_sigma70_r2"/>
</dbReference>
<evidence type="ECO:0000256" key="2">
    <source>
        <dbReference type="ARBA" id="ARBA00023015"/>
    </source>
</evidence>
<keyword evidence="9" id="KW-1185">Reference proteome</keyword>
<feature type="region of interest" description="Disordered" evidence="6">
    <location>
        <begin position="113"/>
        <end position="139"/>
    </location>
</feature>
<proteinExistence type="inferred from homology"/>
<evidence type="ECO:0000256" key="5">
    <source>
        <dbReference type="ARBA" id="ARBA00023163"/>
    </source>
</evidence>
<sequence>MGSLRWGCSGMTIRKKRETRVKKGGVESRALKARGTDQPKAGNPWISHERGMMMKQYDHDPYPPFRFMVKKGEEADDAFEGLLEKGFPGSSMAEDEPPLKDIVCMEDKREPIAEAENETECDDSENEEMPDANAEREDDFDEDHISCYLREVSSYPLLTPEREVELARTIREGQDELVRLVAEHAVEDPVIKDLHEKVEKLLAHEKSFPGVRDKVLKVITRTLEKASRDNPGQSMYRELYRRCQEIMQTIDTAKHQMVKANLRLVLSIAKRYRGRGMSFDDLIQEGNLGLLKAVGRYDHTKGNRFSTYATWWVRQSIIRGIYDKTRTIRLPVHFIELKNLFFKVFHELVKELGREPTPAEIAERADIPPDKVQMVLSLVSQPVSLETPIGEDDQRLADFIEDENVESPVEGCEARELGEITRDLLAGLQPREEKILRLRFGLDGQPGETLEKIGKNFKVSKERIRQIEKKALRKLRHPSRQEMLKAYLE</sequence>
<dbReference type="PANTHER" id="PTHR30603:SF60">
    <property type="entry name" value="RNA POLYMERASE SIGMA FACTOR RPOD"/>
    <property type="match status" value="1"/>
</dbReference>
<name>A0A4P8L1W7_9BACT</name>
<dbReference type="Gene3D" id="1.10.601.10">
    <property type="entry name" value="RNA Polymerase Primary Sigma Factor"/>
    <property type="match status" value="2"/>
</dbReference>
<dbReference type="KEGG" id="dax:FDQ92_06090"/>
<dbReference type="GO" id="GO:0006352">
    <property type="term" value="P:DNA-templated transcription initiation"/>
    <property type="evidence" value="ECO:0007669"/>
    <property type="project" value="InterPro"/>
</dbReference>
<dbReference type="InterPro" id="IPR050239">
    <property type="entry name" value="Sigma-70_RNA_pol_init_factors"/>
</dbReference>
<dbReference type="PANTHER" id="PTHR30603">
    <property type="entry name" value="RNA POLYMERASE SIGMA FACTOR RPO"/>
    <property type="match status" value="1"/>
</dbReference>
<dbReference type="PROSITE" id="PS00715">
    <property type="entry name" value="SIGMA70_1"/>
    <property type="match status" value="1"/>
</dbReference>
<dbReference type="InterPro" id="IPR014284">
    <property type="entry name" value="RNA_pol_sigma-70_dom"/>
</dbReference>
<dbReference type="NCBIfam" id="TIGR02937">
    <property type="entry name" value="sigma70-ECF"/>
    <property type="match status" value="1"/>
</dbReference>
<keyword evidence="4" id="KW-0238">DNA-binding</keyword>
<evidence type="ECO:0000259" key="7">
    <source>
        <dbReference type="PROSITE" id="PS00715"/>
    </source>
</evidence>